<protein>
    <submittedName>
        <fullName evidence="2">Uncharacterized protein</fullName>
    </submittedName>
</protein>
<keyword evidence="4" id="KW-1185">Reference proteome</keyword>
<reference evidence="3 4" key="1">
    <citation type="submission" date="2020-07" db="EMBL/GenBank/DDBJ databases">
        <title>Description of Limosilactobacillus balticus sp. nov., Limosilactobacillus agrestis sp. nov., Limosilactobacillus albertensis sp. nov., Limosilactobacillus rudii sp. nov., Limosilactobacillus fastidiosus sp. nov., five novel Limosilactobacillus species isolated from the vertebrate gastrointestinal tract, and proposal of 6 subspecies of Limosilactobacillus reuteri adapted to the gastrointestinal tract of specific vertebrate hosts.</title>
        <authorList>
            <person name="Li F."/>
            <person name="Cheng C."/>
            <person name="Zheng J."/>
            <person name="Quevedo R.M."/>
            <person name="Li J."/>
            <person name="Roos S."/>
            <person name="Gaenzle M.G."/>
            <person name="Walter J."/>
        </authorList>
    </citation>
    <scope>NUCLEOTIDE SEQUENCE [LARGE SCALE GENOMIC DNA]</scope>
    <source>
        <strain evidence="2 3">WF-MA3-C</strain>
        <strain evidence="1 4">WF-MO7-1</strain>
    </source>
</reference>
<dbReference type="AlphaFoldDB" id="A0A7W3YCR8"/>
<evidence type="ECO:0000313" key="3">
    <source>
        <dbReference type="Proteomes" id="UP000518255"/>
    </source>
</evidence>
<evidence type="ECO:0000313" key="4">
    <source>
        <dbReference type="Proteomes" id="UP000544052"/>
    </source>
</evidence>
<dbReference type="EMBL" id="JACIUZ010000040">
    <property type="protein sequence ID" value="MBB1063308.1"/>
    <property type="molecule type" value="Genomic_DNA"/>
</dbReference>
<comment type="caution">
    <text evidence="2">The sequence shown here is derived from an EMBL/GenBank/DDBJ whole genome shotgun (WGS) entry which is preliminary data.</text>
</comment>
<proteinExistence type="predicted"/>
<dbReference type="Proteomes" id="UP000544052">
    <property type="component" value="Unassembled WGS sequence"/>
</dbReference>
<dbReference type="Proteomes" id="UP000518255">
    <property type="component" value="Unassembled WGS sequence"/>
</dbReference>
<dbReference type="EMBL" id="JACIUY010000058">
    <property type="protein sequence ID" value="MBB1086282.1"/>
    <property type="molecule type" value="Genomic_DNA"/>
</dbReference>
<accession>A0A7W3YCR8</accession>
<gene>
    <name evidence="2" type="ORF">H5R63_05735</name>
    <name evidence="1" type="ORF">H5R64_05975</name>
</gene>
<name>A0A7W3YCR8_9LACO</name>
<sequence>MYFIRLVDSAPWADIVPRQSATYSATPQLPNLAKLDASAAALFNNPHCLAS</sequence>
<organism evidence="2 3">
    <name type="scientific">Limosilactobacillus fastidiosus</name>
    <dbReference type="NCBI Taxonomy" id="2759855"/>
    <lineage>
        <taxon>Bacteria</taxon>
        <taxon>Bacillati</taxon>
        <taxon>Bacillota</taxon>
        <taxon>Bacilli</taxon>
        <taxon>Lactobacillales</taxon>
        <taxon>Lactobacillaceae</taxon>
        <taxon>Limosilactobacillus</taxon>
    </lineage>
</organism>
<evidence type="ECO:0000313" key="1">
    <source>
        <dbReference type="EMBL" id="MBB1063308.1"/>
    </source>
</evidence>
<evidence type="ECO:0000313" key="2">
    <source>
        <dbReference type="EMBL" id="MBB1086282.1"/>
    </source>
</evidence>